<evidence type="ECO:0008006" key="5">
    <source>
        <dbReference type="Google" id="ProtNLM"/>
    </source>
</evidence>
<comment type="caution">
    <text evidence="3">The sequence shown here is derived from an EMBL/GenBank/DDBJ whole genome shotgun (WGS) entry which is preliminary data.</text>
</comment>
<feature type="transmembrane region" description="Helical" evidence="2">
    <location>
        <begin position="401"/>
        <end position="421"/>
    </location>
</feature>
<keyword evidence="4" id="KW-1185">Reference proteome</keyword>
<keyword evidence="2" id="KW-0472">Membrane</keyword>
<keyword evidence="2" id="KW-1133">Transmembrane helix</keyword>
<dbReference type="Proteomes" id="UP000248333">
    <property type="component" value="Unassembled WGS sequence"/>
</dbReference>
<accession>A0A318NQA0</accession>
<feature type="region of interest" description="Disordered" evidence="1">
    <location>
        <begin position="1"/>
        <end position="38"/>
    </location>
</feature>
<feature type="transmembrane region" description="Helical" evidence="2">
    <location>
        <begin position="310"/>
        <end position="330"/>
    </location>
</feature>
<protein>
    <recommendedName>
        <fullName evidence="5">Polysaccharide biosynthesis protein C-terminal domain-containing protein</fullName>
    </recommendedName>
</protein>
<evidence type="ECO:0000313" key="3">
    <source>
        <dbReference type="EMBL" id="PYC76008.1"/>
    </source>
</evidence>
<feature type="transmembrane region" description="Helical" evidence="2">
    <location>
        <begin position="135"/>
        <end position="152"/>
    </location>
</feature>
<evidence type="ECO:0000256" key="1">
    <source>
        <dbReference type="SAM" id="MobiDB-lite"/>
    </source>
</evidence>
<proteinExistence type="predicted"/>
<feature type="transmembrane region" description="Helical" evidence="2">
    <location>
        <begin position="236"/>
        <end position="258"/>
    </location>
</feature>
<dbReference type="OrthoDB" id="3340700at2"/>
<feature type="transmembrane region" description="Helical" evidence="2">
    <location>
        <begin position="109"/>
        <end position="129"/>
    </location>
</feature>
<feature type="transmembrane region" description="Helical" evidence="2">
    <location>
        <begin position="71"/>
        <end position="97"/>
    </location>
</feature>
<feature type="transmembrane region" description="Helical" evidence="2">
    <location>
        <begin position="342"/>
        <end position="362"/>
    </location>
</feature>
<feature type="transmembrane region" description="Helical" evidence="2">
    <location>
        <begin position="374"/>
        <end position="395"/>
    </location>
</feature>
<organism evidence="3 4">
    <name type="scientific">Micromonospora arborensis</name>
    <dbReference type="NCBI Taxonomy" id="2116518"/>
    <lineage>
        <taxon>Bacteria</taxon>
        <taxon>Bacillati</taxon>
        <taxon>Actinomycetota</taxon>
        <taxon>Actinomycetes</taxon>
        <taxon>Micromonosporales</taxon>
        <taxon>Micromonosporaceae</taxon>
        <taxon>Micromonospora</taxon>
    </lineage>
</organism>
<dbReference type="EMBL" id="PYBV01000003">
    <property type="protein sequence ID" value="PYC76008.1"/>
    <property type="molecule type" value="Genomic_DNA"/>
</dbReference>
<reference evidence="3 4" key="1">
    <citation type="submission" date="2018-03" db="EMBL/GenBank/DDBJ databases">
        <title>Bioinformatic expansion and discovery of thiopeptide antibiotics.</title>
        <authorList>
            <person name="Schwalen C.J."/>
            <person name="Hudson G.A."/>
            <person name="Mitchell D.A."/>
        </authorList>
    </citation>
    <scope>NUCLEOTIDE SEQUENCE [LARGE SCALE GENOMIC DNA]</scope>
    <source>
        <strain evidence="3 4">NRRL 8041</strain>
    </source>
</reference>
<feature type="transmembrane region" description="Helical" evidence="2">
    <location>
        <begin position="40"/>
        <end position="59"/>
    </location>
</feature>
<feature type="transmembrane region" description="Helical" evidence="2">
    <location>
        <begin position="264"/>
        <end position="289"/>
    </location>
</feature>
<dbReference type="RefSeq" id="WP_110561997.1">
    <property type="nucleotide sequence ID" value="NZ_PYBV01000003.1"/>
</dbReference>
<evidence type="ECO:0000313" key="4">
    <source>
        <dbReference type="Proteomes" id="UP000248333"/>
    </source>
</evidence>
<evidence type="ECO:0000256" key="2">
    <source>
        <dbReference type="SAM" id="Phobius"/>
    </source>
</evidence>
<dbReference type="AlphaFoldDB" id="A0A318NQA0"/>
<name>A0A318NQA0_9ACTN</name>
<gene>
    <name evidence="3" type="ORF">C7C45_02585</name>
</gene>
<feature type="transmembrane region" description="Helical" evidence="2">
    <location>
        <begin position="164"/>
        <end position="184"/>
    </location>
</feature>
<keyword evidence="2" id="KW-0812">Transmembrane</keyword>
<sequence>MRGAGDTQPGSFRWSPPFGEAPPPRRRRPRQITSSTRHSLVASSTNLLNGLLNAALLAWSARHGQTDEIAAYVAVTAALSLVAIVVAGGSPLLYISGDAEQRRAVRSQWVFVTLPCLLLGTVAIGSLYSRSGYEWPTMLSIALVAIGNHHANFQLGDLARELRFVSTAVVVCGCKIPALVLIALGGHLSSALLTAALIQFLAAEAFLGRRSWLRPRFLAELSPRRAFSAFRMNRHLFTYSIAEYWGGRMTTVLLSLLVTPQVMGAFGAVFSVYQAQTGVLTAALRVSLVGRVRRRQGLGNVNEGRQGERFALLGALVIAVVSAVAAPWIVGDLLRLPPHGPALWLVLLAVALPFLTLVRAVTLNQIGDARYRQATRIMLLNAALITPLALAAVPLAGPTGAATATLAAEVLTGAVLGLALLRRQGRLSTWFFGPADGSATGLPAVPQMIGASAPGETRG</sequence>
<feature type="transmembrane region" description="Helical" evidence="2">
    <location>
        <begin position="190"/>
        <end position="207"/>
    </location>
</feature>